<dbReference type="InterPro" id="IPR049049">
    <property type="entry name" value="Beta-AFase-like_GH127_C"/>
</dbReference>
<evidence type="ECO:0000259" key="2">
    <source>
        <dbReference type="Pfam" id="PF20736"/>
    </source>
</evidence>
<dbReference type="EMBL" id="BMOD01000003">
    <property type="protein sequence ID" value="GGJ29070.1"/>
    <property type="molecule type" value="Genomic_DNA"/>
</dbReference>
<evidence type="ECO:0000259" key="3">
    <source>
        <dbReference type="Pfam" id="PF20737"/>
    </source>
</evidence>
<organism evidence="4 5">
    <name type="scientific">Deinococcus roseus</name>
    <dbReference type="NCBI Taxonomy" id="392414"/>
    <lineage>
        <taxon>Bacteria</taxon>
        <taxon>Thermotogati</taxon>
        <taxon>Deinococcota</taxon>
        <taxon>Deinococci</taxon>
        <taxon>Deinococcales</taxon>
        <taxon>Deinococcaceae</taxon>
        <taxon>Deinococcus</taxon>
    </lineage>
</organism>
<evidence type="ECO:0000313" key="5">
    <source>
        <dbReference type="Proteomes" id="UP000632222"/>
    </source>
</evidence>
<accession>A0ABQ2CWX0</accession>
<keyword evidence="5" id="KW-1185">Reference proteome</keyword>
<dbReference type="RefSeq" id="WP_189001751.1">
    <property type="nucleotide sequence ID" value="NZ_BMOD01000003.1"/>
</dbReference>
<comment type="caution">
    <text evidence="4">The sequence shown here is derived from an EMBL/GenBank/DDBJ whole genome shotgun (WGS) entry which is preliminary data.</text>
</comment>
<evidence type="ECO:0008006" key="6">
    <source>
        <dbReference type="Google" id="ProtNLM"/>
    </source>
</evidence>
<reference evidence="5" key="1">
    <citation type="journal article" date="2019" name="Int. J. Syst. Evol. Microbiol.">
        <title>The Global Catalogue of Microorganisms (GCM) 10K type strain sequencing project: providing services to taxonomists for standard genome sequencing and annotation.</title>
        <authorList>
            <consortium name="The Broad Institute Genomics Platform"/>
            <consortium name="The Broad Institute Genome Sequencing Center for Infectious Disease"/>
            <person name="Wu L."/>
            <person name="Ma J."/>
        </authorList>
    </citation>
    <scope>NUCLEOTIDE SEQUENCE [LARGE SCALE GENOMIC DNA]</scope>
    <source>
        <strain evidence="5">JCM 14370</strain>
    </source>
</reference>
<feature type="domain" description="Non-reducing end beta-L-arabinofuranosidase-like GH127 catalytic" evidence="1">
    <location>
        <begin position="29"/>
        <end position="408"/>
    </location>
</feature>
<dbReference type="Pfam" id="PF20736">
    <property type="entry name" value="Glyco_hydro127M"/>
    <property type="match status" value="1"/>
</dbReference>
<dbReference type="Proteomes" id="UP000632222">
    <property type="component" value="Unassembled WGS sequence"/>
</dbReference>
<dbReference type="InterPro" id="IPR012878">
    <property type="entry name" value="Beta-AFase-like_GH127_cat"/>
</dbReference>
<evidence type="ECO:0000313" key="4">
    <source>
        <dbReference type="EMBL" id="GGJ29070.1"/>
    </source>
</evidence>
<dbReference type="Pfam" id="PF07944">
    <property type="entry name" value="Beta-AFase-like_GH127_cat"/>
    <property type="match status" value="1"/>
</dbReference>
<dbReference type="PANTHER" id="PTHR43465:SF2">
    <property type="entry name" value="DUF1680 DOMAIN PROTEIN (AFU_ORTHOLOGUE AFUA_1G08910)"/>
    <property type="match status" value="1"/>
</dbReference>
<dbReference type="PANTHER" id="PTHR43465">
    <property type="entry name" value="DUF1680 DOMAIN PROTEIN (AFU_ORTHOLOGUE AFUA_1G08910)"/>
    <property type="match status" value="1"/>
</dbReference>
<evidence type="ECO:0000259" key="1">
    <source>
        <dbReference type="Pfam" id="PF07944"/>
    </source>
</evidence>
<sequence>MTQIQTRSIPVIRTANSPFSRLHPVSLQQVQLQDTFWKPRRDINRQKTLPSQYARLEESGCLNNFRRAAGHPEIPFEGPFFADSDAYKWLEAAAWTLAEGQHPELQNKIEELVGLIENAQCESGYLNTFFMFEREHERFTDTGAHELYCAGHLFQAAVALNRAGGNNKLLEVSEKHARHMAQTLGPAEEGKKPWVDGHPEIEMALVELYRETGNQQHLQLAQYFLDARGRGLAREKIWTFWGSYGQDHQPFRDLKEVTGHAVRMVYLSAGAADLVLETGEQALKDALDAQWHNMTEKRMSVNGGIGPRHYIEGFGKDHELPSESAYNETCAAVGSIMWSQRMLSLTGDVKYADLIEHQLFNAALPGVSLDGQSYFYVNPLAAGPEHRRQGWFGCACCPPNAARLLATLPGYFYSTEKDSIHVHLYAQSSSEIQLWDGRMVRIEQHTHYPWDGHIKLVIEGTGEFALKLRIPAWCENASVKVSGEVFQNVPAGCFEIQRNWEGTTEVQLNLEMPVRFMVSHPHVADSSGKVSVFRGPLLYCAESVDHAGDVRDLVLPAENTLQLQASSALQGALVLQGTGQVKLHPTWSGKLYQYTAKIHSPLQTEQITLVPYYTWANREEGRMQVWLDHS</sequence>
<dbReference type="InterPro" id="IPR049174">
    <property type="entry name" value="Beta-AFase-like"/>
</dbReference>
<gene>
    <name evidence="4" type="ORF">GCM10008938_13970</name>
</gene>
<dbReference type="InterPro" id="IPR008928">
    <property type="entry name" value="6-hairpin_glycosidase_sf"/>
</dbReference>
<name>A0ABQ2CWX0_9DEIO</name>
<proteinExistence type="predicted"/>
<protein>
    <recommendedName>
        <fullName evidence="6">Glycoside hydrolase family 127 protein</fullName>
    </recommendedName>
</protein>
<feature type="domain" description="Non-reducing end beta-L-arabinofuranosidase-like GH127 C-terminal" evidence="3">
    <location>
        <begin position="514"/>
        <end position="627"/>
    </location>
</feature>
<dbReference type="Pfam" id="PF20737">
    <property type="entry name" value="Glyco_hydro127C"/>
    <property type="match status" value="1"/>
</dbReference>
<feature type="domain" description="Non-reducing end beta-L-arabinofuranosidase-like GH127 middle" evidence="2">
    <location>
        <begin position="420"/>
        <end position="512"/>
    </location>
</feature>
<dbReference type="InterPro" id="IPR049046">
    <property type="entry name" value="Beta-AFase-like_GH127_middle"/>
</dbReference>
<dbReference type="SUPFAM" id="SSF48208">
    <property type="entry name" value="Six-hairpin glycosidases"/>
    <property type="match status" value="1"/>
</dbReference>